<dbReference type="AlphaFoldDB" id="A0A644YD83"/>
<evidence type="ECO:0000313" key="1">
    <source>
        <dbReference type="EMBL" id="MPM26249.1"/>
    </source>
</evidence>
<sequence length="73" mass="7828">MTVNSLPSVIASATDPYKIGVITINPDLLTVCNILDAKTYIDPSNFGTIQTILWKITDNGGFGQADIDLLNAM</sequence>
<comment type="caution">
    <text evidence="1">The sequence shown here is derived from an EMBL/GenBank/DDBJ whole genome shotgun (WGS) entry which is preliminary data.</text>
</comment>
<name>A0A644YD83_9ZZZZ</name>
<proteinExistence type="predicted"/>
<accession>A0A644YD83</accession>
<protein>
    <submittedName>
        <fullName evidence="1">Uncharacterized protein</fullName>
    </submittedName>
</protein>
<organism evidence="1">
    <name type="scientific">bioreactor metagenome</name>
    <dbReference type="NCBI Taxonomy" id="1076179"/>
    <lineage>
        <taxon>unclassified sequences</taxon>
        <taxon>metagenomes</taxon>
        <taxon>ecological metagenomes</taxon>
    </lineage>
</organism>
<reference evidence="1" key="1">
    <citation type="submission" date="2019-08" db="EMBL/GenBank/DDBJ databases">
        <authorList>
            <person name="Kucharzyk K."/>
            <person name="Murdoch R.W."/>
            <person name="Higgins S."/>
            <person name="Loffler F."/>
        </authorList>
    </citation>
    <scope>NUCLEOTIDE SEQUENCE</scope>
</reference>
<gene>
    <name evidence="1" type="ORF">SDC9_72750</name>
</gene>
<dbReference type="EMBL" id="VSSQ01004688">
    <property type="protein sequence ID" value="MPM26249.1"/>
    <property type="molecule type" value="Genomic_DNA"/>
</dbReference>